<accession>A0ABQ6H2M2</accession>
<evidence type="ECO:0000259" key="2">
    <source>
        <dbReference type="Pfam" id="PF20419"/>
    </source>
</evidence>
<evidence type="ECO:0000313" key="4">
    <source>
        <dbReference type="Proteomes" id="UP001157133"/>
    </source>
</evidence>
<proteinExistence type="predicted"/>
<evidence type="ECO:0000313" key="3">
    <source>
        <dbReference type="EMBL" id="GLX82154.1"/>
    </source>
</evidence>
<keyword evidence="4" id="KW-1185">Reference proteome</keyword>
<evidence type="ECO:0000256" key="1">
    <source>
        <dbReference type="SAM" id="SignalP"/>
    </source>
</evidence>
<dbReference type="InterPro" id="IPR046524">
    <property type="entry name" value="DUF6701"/>
</dbReference>
<dbReference type="Pfam" id="PF13385">
    <property type="entry name" value="Laminin_G_3"/>
    <property type="match status" value="1"/>
</dbReference>
<dbReference type="Gene3D" id="2.60.120.260">
    <property type="entry name" value="Galactose-binding domain-like"/>
    <property type="match status" value="3"/>
</dbReference>
<gene>
    <name evidence="3" type="ORF">theurythT_16060</name>
</gene>
<name>A0ABQ6H2M2_9GAMM</name>
<sequence>MNLRLITSFILLLFCHSLYAASCTDVFPDGFNLLGTDAQAFENIPANTSTDSIYDGIVVPRGDNFFLFGNLSNKENLYIAPITGSEQTSRIYIRGAVSWHNANINEGGNPEDVIIYIEGSLNISGGNTDINAIIYVEGAVSQSGGGADISGAITAGSGSANVNYDADAINNADFNDLCENTTALSYPYYTDFEDSNTEWDFSGEWAINTNASGDRVANSPTQFLDNNPNEIDQSYYRDFYATLNQALLIPNDAVNPTLKFAYKAQLTSGDIYIQASTDGSTWQQIRRITEEYRHDTYTYHEINLNAFKGENLQIRFRQYMHAASGPRLFIIDDLSIADLDLPDLGYPYTNTFETIDERSHFNDEADWGINTAHDDYYPADGSYFLDNNTLNVDQRYHRTQYVTQAGYITLPSDASNVVASFDYRAELNTSDYVFFQVQEYGSNSWVNLNTFDSQENHPDYTNYEYALTNYANKKVRFRLRQYHGATNGARIFSIDNFYIGEQPVTYYDFPYFNDFEEAVSIPNTNGRDHWNVEGDWGLNKAHDSTYVPYQGEYFLDNNSDNEDQRYHRNHYARLNGYIPIPSDASAPVVSFWHNPTIFSGFVDLQIQVEGSNSWQRLFRFTDQLSHEDYVKQEVSLDNYRGNNVRFRFRQYWHSENGSRVFSADNFYVGENDLPVLTFPYFNDFETPESTAEINGQDQWNDAADWGMSTTHDIDYIPYSGSYFLDNNANFVDQRYHRNHYTDLLGYIPIPSDSEAPTLSFYYKANIFSGQTYLQVQEQGSNTWRTLTTFTDQLNHGTYARHEYSLSSYKGKNVRFRFLQYWNSATGERLFTIDDFKVAELALDTYEYPYLNDFETAVSTDEINGQDHWNHQGDWNISTAHDTEYYPRSGAYFLDNNADNEDQRYHRKHYVEMNGFVPIPADAESPELSFWYRANIYSGQTYVQLQVEGTNTWTNLQTFSEQFTHATYARYAYSLDNYKGSSVRIRYRQYWNADSGGRVFTVDDFRIGDNDQTSLGYPYLNDLESSAKRQEFIHEHDWGISQEHDVDYVPYEGDWFIDNNADFEDQRYHRNHYVTLSGYVPIPSNATLPTLSFWYKANIFSGQTYAQIKRRNESVWRNLYTFREQFSHSNYTRADLNLDSYKGDEVIIRFRQYWNNDSGPRLFTVDNVRIGNFENVTYNYPYFNDFETKQSTTSISGRDDWNDEGDWGLSNEDDVSGTSYSGKWYLNSNPDDEDQRYHRNHYTTMRGFVPIPASANNPEVSFYYTADISSGYVELQIQREGEWRWRRLERFGAAENTTTYTKFVDDLSQYKGENVRFRFRQYFHSGSGARYFSIDDFFVGQDVLSLWYFEENWLDSSGQGITLSPVNNPTFSNSNRAKDGPAESETSTCFYTEYDGSNYSRATNTASVSQIPELTVSLWAKANAFTSGLQALFTKGSGFGIYLNATGHVEWHYGDQILTSTTPLVVNEWRHITVTFSSGDQKLYFDGGLNTSASHNVTLSNIEQDIFLATEFDGTTVNTARNFNGDLDEVRFYFSAQDSDAINQDINNLHPCDIQAQPHHYLIEHSSTGLTCAAETATIKACLDESCTELSDQSVTLDLTGNSVVKATTTFTGATTVNFNHTNVETLTLGIANESTPATDATTCFNGIDDSCNIAFESAGFRFLYGTNNTDIDAQIAGQTFTEDVKVQAVKDNNGVCEGLFSGNVAIKLSKQLSSSSSNGLAFEAAGQDVPTLPTYSSDITINFGADSIGVIPSVVYYDADQVRLYASYSDADISLSGSSNAFWVRPASLVLTAGNTASTNNLDQNAGGALAHYKAGDLFYFNVTAVNTNGDTTRNYQPQNTVNMSVTRNAPISSDAAEGLFTYASSSTISSSDSQQVSLTTFSNGSSSFSAASYSEVGEITIDVEDTNYGQNLLGDPLTVSSQAPLSLVRFTPAYYTQSVVDHGSIVNNVNDTVISTCNNEQSFAYIGQRDAVDNNKGSLRYNLLLPNKPVIKISAFNANNELTLNYLDSQVTLGDTSVDILPPTNDRLVQGTDNNLLPMAGTTFSGLIESFGVTGVEKGSVHYTLSDEDNFYYQRTSESQVSAFEPNFDLVVNSIVDADGISLADPALIANPTEDIMLTGVAEMRFGRLVVDNSFGPEISDIRQTLQTQYLRDGQFIINSQDNCSPIQLANMSLASTGSLSPSDTRVIGNDGSMIVGTNDTLLLEAVSEGNTGEIQVNYDAPSWLEYDWSASGTLDEDPIGIATFGRFRGNDRVIHWREKGN</sequence>
<dbReference type="Pfam" id="PF20419">
    <property type="entry name" value="DUF6701"/>
    <property type="match status" value="1"/>
</dbReference>
<dbReference type="EMBL" id="BSSU01000007">
    <property type="protein sequence ID" value="GLX82154.1"/>
    <property type="molecule type" value="Genomic_DNA"/>
</dbReference>
<dbReference type="RefSeq" id="WP_284207511.1">
    <property type="nucleotide sequence ID" value="NZ_BSSU01000007.1"/>
</dbReference>
<feature type="chain" id="PRO_5045237980" description="DUF6701 domain-containing protein" evidence="1">
    <location>
        <begin position="21"/>
        <end position="2263"/>
    </location>
</feature>
<dbReference type="InterPro" id="IPR013320">
    <property type="entry name" value="ConA-like_dom_sf"/>
</dbReference>
<feature type="domain" description="DUF6701" evidence="2">
    <location>
        <begin position="1640"/>
        <end position="2261"/>
    </location>
</feature>
<comment type="caution">
    <text evidence="3">The sequence shown here is derived from an EMBL/GenBank/DDBJ whole genome shotgun (WGS) entry which is preliminary data.</text>
</comment>
<reference evidence="3 4" key="1">
    <citation type="submission" date="2023-03" db="EMBL/GenBank/DDBJ databases">
        <title>Draft genome sequence of Thalassotalea eurytherma JCM 18482T.</title>
        <authorList>
            <person name="Sawabe T."/>
        </authorList>
    </citation>
    <scope>NUCLEOTIDE SEQUENCE [LARGE SCALE GENOMIC DNA]</scope>
    <source>
        <strain evidence="3 4">JCM 18482</strain>
    </source>
</reference>
<keyword evidence="1" id="KW-0732">Signal</keyword>
<feature type="signal peptide" evidence="1">
    <location>
        <begin position="1"/>
        <end position="20"/>
    </location>
</feature>
<protein>
    <recommendedName>
        <fullName evidence="2">DUF6701 domain-containing protein</fullName>
    </recommendedName>
</protein>
<dbReference type="SUPFAM" id="SSF49899">
    <property type="entry name" value="Concanavalin A-like lectins/glucanases"/>
    <property type="match status" value="1"/>
</dbReference>
<dbReference type="Proteomes" id="UP001157133">
    <property type="component" value="Unassembled WGS sequence"/>
</dbReference>
<dbReference type="Gene3D" id="2.60.120.200">
    <property type="match status" value="1"/>
</dbReference>
<organism evidence="3 4">
    <name type="scientific">Thalassotalea eurytherma</name>
    <dbReference type="NCBI Taxonomy" id="1144278"/>
    <lineage>
        <taxon>Bacteria</taxon>
        <taxon>Pseudomonadati</taxon>
        <taxon>Pseudomonadota</taxon>
        <taxon>Gammaproteobacteria</taxon>
        <taxon>Alteromonadales</taxon>
        <taxon>Colwelliaceae</taxon>
        <taxon>Thalassotalea</taxon>
    </lineage>
</organism>